<dbReference type="PROSITE" id="PS51857">
    <property type="entry name" value="CSD_2"/>
    <property type="match status" value="1"/>
</dbReference>
<dbReference type="GO" id="GO:0043488">
    <property type="term" value="P:regulation of mRNA stability"/>
    <property type="evidence" value="ECO:0007669"/>
    <property type="project" value="TreeGrafter"/>
</dbReference>
<dbReference type="GO" id="GO:0005737">
    <property type="term" value="C:cytoplasm"/>
    <property type="evidence" value="ECO:0007669"/>
    <property type="project" value="TreeGrafter"/>
</dbReference>
<evidence type="ECO:0000256" key="2">
    <source>
        <dbReference type="SAM" id="MobiDB-lite"/>
    </source>
</evidence>
<dbReference type="PANTHER" id="PTHR12962">
    <property type="entry name" value="CALCIUM-REGULATED HEAT STABLE PROTEIN CRHSP-24-RELATED"/>
    <property type="match status" value="1"/>
</dbReference>
<proteinExistence type="predicted"/>
<dbReference type="RefSeq" id="XP_011213918.2">
    <property type="nucleotide sequence ID" value="XM_011215616.4"/>
</dbReference>
<dbReference type="Gene3D" id="2.40.50.140">
    <property type="entry name" value="Nucleic acid-binding proteins"/>
    <property type="match status" value="1"/>
</dbReference>
<dbReference type="InterPro" id="IPR019844">
    <property type="entry name" value="CSD_CS"/>
</dbReference>
<dbReference type="AlphaFoldDB" id="A0A034W2Z2"/>
<dbReference type="InterPro" id="IPR011129">
    <property type="entry name" value="CSD"/>
</dbReference>
<dbReference type="RefSeq" id="XP_011213916.2">
    <property type="nucleotide sequence ID" value="XM_011215614.4"/>
</dbReference>
<dbReference type="RefSeq" id="XP_019848475.2">
    <property type="nucleotide sequence ID" value="XM_019992916.2"/>
</dbReference>
<feature type="region of interest" description="Disordered" evidence="2">
    <location>
        <begin position="1"/>
        <end position="35"/>
    </location>
</feature>
<dbReference type="FunFam" id="2.40.50.140:FF:000086">
    <property type="entry name" value="Cold shock domain-containing protein C2"/>
    <property type="match status" value="1"/>
</dbReference>
<sequence length="143" mass="15795">MSQLNTPEKDAAGKPPTNRQQSAHSPNLTLQLPSPIITKRTRTASTSARALENPIETGIVKAFSRSKGHGFISPKSGGEELFCHVSDIDGEYVPQPGDEVRYRLCAIPPKFEKHQAVHVQIINLTPEVHHKWEEPVFPDSPAQ</sequence>
<dbReference type="GO" id="GO:0003730">
    <property type="term" value="F:mRNA 3'-UTR binding"/>
    <property type="evidence" value="ECO:0007669"/>
    <property type="project" value="TreeGrafter"/>
</dbReference>
<evidence type="ECO:0000256" key="1">
    <source>
        <dbReference type="ARBA" id="ARBA00022553"/>
    </source>
</evidence>
<feature type="domain" description="CSD" evidence="3">
    <location>
        <begin position="55"/>
        <end position="121"/>
    </location>
</feature>
<dbReference type="InterPro" id="IPR012340">
    <property type="entry name" value="NA-bd_OB-fold"/>
</dbReference>
<reference evidence="4" key="1">
    <citation type="journal article" date="2014" name="BMC Genomics">
        <title>Characterizing the developmental transcriptome of the oriental fruit fly, Bactrocera dorsalis (Diptera: Tephritidae) through comparative genomic analysis with Drosophila melanogaster utilizing modENCODE datasets.</title>
        <authorList>
            <person name="Geib S.M."/>
            <person name="Calla B."/>
            <person name="Hall B."/>
            <person name="Hou S."/>
            <person name="Manoukis N.C."/>
        </authorList>
    </citation>
    <scope>NUCLEOTIDE SEQUENCE</scope>
    <source>
        <strain evidence="4">Punador</strain>
    </source>
</reference>
<dbReference type="Pfam" id="PF00313">
    <property type="entry name" value="CSD"/>
    <property type="match status" value="1"/>
</dbReference>
<accession>A0A034W2Z2</accession>
<gene>
    <name evidence="4" type="primary">Y9705</name>
</gene>
<dbReference type="RefSeq" id="XP_011213917.2">
    <property type="nucleotide sequence ID" value="XM_011215615.4"/>
</dbReference>
<dbReference type="SUPFAM" id="SSF50249">
    <property type="entry name" value="Nucleic acid-binding proteins"/>
    <property type="match status" value="1"/>
</dbReference>
<dbReference type="InterPro" id="IPR002059">
    <property type="entry name" value="CSP_DNA-bd"/>
</dbReference>
<feature type="compositionally biased region" description="Polar residues" evidence="2">
    <location>
        <begin position="17"/>
        <end position="32"/>
    </location>
</feature>
<dbReference type="SMART" id="SM00357">
    <property type="entry name" value="CSP"/>
    <property type="match status" value="1"/>
</dbReference>
<name>A0A034W2Z2_BACDO</name>
<dbReference type="PROSITE" id="PS00352">
    <property type="entry name" value="CSD_1"/>
    <property type="match status" value="1"/>
</dbReference>
<dbReference type="EMBL" id="GAKP01010813">
    <property type="protein sequence ID" value="JAC48139.1"/>
    <property type="molecule type" value="Transcribed_RNA"/>
</dbReference>
<evidence type="ECO:0000313" key="4">
    <source>
        <dbReference type="EMBL" id="JAC48138.1"/>
    </source>
</evidence>
<dbReference type="PANTHER" id="PTHR12962:SF1">
    <property type="entry name" value="COLD SHOCK DOMAIN-CONTAINING PROTEIN CG9705"/>
    <property type="match status" value="1"/>
</dbReference>
<protein>
    <submittedName>
        <fullName evidence="4">Cold shock domain-containing protein CG9705</fullName>
    </submittedName>
</protein>
<dbReference type="KEGG" id="bdr:105233511"/>
<dbReference type="InterPro" id="IPR052069">
    <property type="entry name" value="Ca-reg_mRNA-binding_domain"/>
</dbReference>
<evidence type="ECO:0000259" key="3">
    <source>
        <dbReference type="PROSITE" id="PS51857"/>
    </source>
</evidence>
<organism evidence="4">
    <name type="scientific">Bactrocera dorsalis</name>
    <name type="common">Oriental fruit fly</name>
    <name type="synonym">Dacus dorsalis</name>
    <dbReference type="NCBI Taxonomy" id="27457"/>
    <lineage>
        <taxon>Eukaryota</taxon>
        <taxon>Metazoa</taxon>
        <taxon>Ecdysozoa</taxon>
        <taxon>Arthropoda</taxon>
        <taxon>Hexapoda</taxon>
        <taxon>Insecta</taxon>
        <taxon>Pterygota</taxon>
        <taxon>Neoptera</taxon>
        <taxon>Endopterygota</taxon>
        <taxon>Diptera</taxon>
        <taxon>Brachycera</taxon>
        <taxon>Muscomorpha</taxon>
        <taxon>Tephritoidea</taxon>
        <taxon>Tephritidae</taxon>
        <taxon>Bactrocera</taxon>
        <taxon>Bactrocera</taxon>
    </lineage>
</organism>
<keyword evidence="1" id="KW-0597">Phosphoprotein</keyword>
<dbReference type="EMBL" id="GAKP01010814">
    <property type="protein sequence ID" value="JAC48138.1"/>
    <property type="molecule type" value="Transcribed_RNA"/>
</dbReference>
<dbReference type="OrthoDB" id="448492at2759"/>
<dbReference type="GeneID" id="105233511"/>
<dbReference type="EMBL" id="GAKP01010812">
    <property type="protein sequence ID" value="JAC48140.1"/>
    <property type="molecule type" value="Transcribed_RNA"/>
</dbReference>